<evidence type="ECO:0000313" key="3">
    <source>
        <dbReference type="Proteomes" id="UP000323142"/>
    </source>
</evidence>
<accession>A0A5B2W0B7</accession>
<proteinExistence type="predicted"/>
<evidence type="ECO:0000256" key="1">
    <source>
        <dbReference type="SAM" id="Phobius"/>
    </source>
</evidence>
<evidence type="ECO:0000313" key="2">
    <source>
        <dbReference type="EMBL" id="KAA2244378.1"/>
    </source>
</evidence>
<dbReference type="Proteomes" id="UP000323142">
    <property type="component" value="Unassembled WGS sequence"/>
</dbReference>
<protein>
    <submittedName>
        <fullName evidence="2">Uncharacterized protein</fullName>
    </submittedName>
</protein>
<keyword evidence="1" id="KW-1133">Transmembrane helix</keyword>
<sequence length="107" mass="11803">MFRFLARLVGFLLIAAGFVGLVVDGTRSIANTAVMFMPLGELLFAAFPKTFPLIEPAVTRHIHPFLWNPILLNLFTLPASLLAFGLGVLLLWAGRKPVEPIGYLARR</sequence>
<reference evidence="2 3" key="1">
    <citation type="submission" date="2019-09" db="EMBL/GenBank/DDBJ databases">
        <title>Salinarimonas rosea gen. nov., sp. nov., a new member of the a-2 subgroup of the Proteobacteria.</title>
        <authorList>
            <person name="Liu J."/>
        </authorList>
    </citation>
    <scope>NUCLEOTIDE SEQUENCE [LARGE SCALE GENOMIC DNA]</scope>
    <source>
        <strain evidence="2 3">BN140002</strain>
    </source>
</reference>
<organism evidence="2 3">
    <name type="scientific">Salinarimonas soli</name>
    <dbReference type="NCBI Taxonomy" id="1638099"/>
    <lineage>
        <taxon>Bacteria</taxon>
        <taxon>Pseudomonadati</taxon>
        <taxon>Pseudomonadota</taxon>
        <taxon>Alphaproteobacteria</taxon>
        <taxon>Hyphomicrobiales</taxon>
        <taxon>Salinarimonadaceae</taxon>
        <taxon>Salinarimonas</taxon>
    </lineage>
</organism>
<name>A0A5B2W0B7_9HYPH</name>
<dbReference type="AlphaFoldDB" id="A0A5B2W0B7"/>
<dbReference type="OrthoDB" id="7679120at2"/>
<reference evidence="2 3" key="2">
    <citation type="submission" date="2019-09" db="EMBL/GenBank/DDBJ databases">
        <authorList>
            <person name="Jin C."/>
        </authorList>
    </citation>
    <scope>NUCLEOTIDE SEQUENCE [LARGE SCALE GENOMIC DNA]</scope>
    <source>
        <strain evidence="2 3">BN140002</strain>
    </source>
</reference>
<dbReference type="RefSeq" id="WP_149815034.1">
    <property type="nucleotide sequence ID" value="NZ_VUOA01000001.1"/>
</dbReference>
<gene>
    <name evidence="2" type="ORF">F0L46_00315</name>
</gene>
<comment type="caution">
    <text evidence="2">The sequence shown here is derived from an EMBL/GenBank/DDBJ whole genome shotgun (WGS) entry which is preliminary data.</text>
</comment>
<keyword evidence="1" id="KW-0472">Membrane</keyword>
<keyword evidence="3" id="KW-1185">Reference proteome</keyword>
<feature type="transmembrane region" description="Helical" evidence="1">
    <location>
        <begin position="70"/>
        <end position="93"/>
    </location>
</feature>
<keyword evidence="1" id="KW-0812">Transmembrane</keyword>
<dbReference type="EMBL" id="VUOA01000001">
    <property type="protein sequence ID" value="KAA2244378.1"/>
    <property type="molecule type" value="Genomic_DNA"/>
</dbReference>